<reference evidence="2 3" key="1">
    <citation type="journal article" date="2017" name="Microbiome">
        <title>Virome comparisons in wild-diseased and healthy captive giant pandas.</title>
        <authorList>
            <person name="Zhang W."/>
            <person name="Yang S."/>
            <person name="Shan T."/>
            <person name="Hou R."/>
            <person name="Liu Z."/>
            <person name="Li W."/>
            <person name="Guo L."/>
            <person name="Wang Y."/>
            <person name="Chen P."/>
            <person name="Wang X."/>
            <person name="Feng F."/>
            <person name="Wang H."/>
            <person name="Chen C."/>
            <person name="Shen Q."/>
            <person name="Zhou C."/>
            <person name="Hua X."/>
            <person name="Cui L."/>
            <person name="Deng X."/>
            <person name="Zhang Z."/>
            <person name="Qi D."/>
            <person name="Delwart E."/>
        </authorList>
    </citation>
    <scope>NUCLEOTIDE SEQUENCE [LARGE SCALE GENOMIC DNA]</scope>
    <source>
        <strain evidence="3">gpan20684</strain>
    </source>
</reference>
<evidence type="ECO:0000313" key="3">
    <source>
        <dbReference type="Proteomes" id="UP000678825"/>
    </source>
</evidence>
<dbReference type="RefSeq" id="YP_010797544.1">
    <property type="nucleotide sequence ID" value="NC_076198.1"/>
</dbReference>
<dbReference type="EMBL" id="MF327557">
    <property type="protein sequence ID" value="ASH99135.1"/>
    <property type="molecule type" value="Genomic_DNA"/>
</dbReference>
<name>A0A220IGM5_9VIRU</name>
<evidence type="ECO:0000256" key="1">
    <source>
        <dbReference type="SAM" id="MobiDB-lite"/>
    </source>
</evidence>
<proteinExistence type="predicted"/>
<sequence>MGTEIVHETINKPKAALDGVLIPILQLMRKLKTLRQTCDIYKGRGRWPPPRPGRESEVPAHSLIHRVGGKKLSHSPPTSKSGFEKGEVAPIGCPGFK</sequence>
<feature type="region of interest" description="Disordered" evidence="1">
    <location>
        <begin position="66"/>
        <end position="97"/>
    </location>
</feature>
<evidence type="ECO:0000313" key="2">
    <source>
        <dbReference type="EMBL" id="ASH99135.1"/>
    </source>
</evidence>
<dbReference type="KEGG" id="vg:80535441"/>
<dbReference type="GeneID" id="80535441"/>
<organism evidence="2 3">
    <name type="scientific">Giant panda anellovirus</name>
    <dbReference type="NCBI Taxonomy" id="2016460"/>
    <lineage>
        <taxon>Viruses</taxon>
        <taxon>Monodnaviria</taxon>
        <taxon>Shotokuvirae</taxon>
        <taxon>Commensaviricota</taxon>
        <taxon>Cardeaviricetes</taxon>
        <taxon>Sanitavirales</taxon>
        <taxon>Anelloviridae</taxon>
    </lineage>
</organism>
<keyword evidence="3" id="KW-1185">Reference proteome</keyword>
<accession>A0A220IGM5</accession>
<protein>
    <submittedName>
        <fullName evidence="2">ORF4</fullName>
    </submittedName>
</protein>
<dbReference type="Proteomes" id="UP000678825">
    <property type="component" value="Segment"/>
</dbReference>